<evidence type="ECO:0000313" key="2">
    <source>
        <dbReference type="Proteomes" id="UP000036410"/>
    </source>
</evidence>
<reference evidence="1 2" key="1">
    <citation type="submission" date="2015-01" db="EMBL/GenBank/DDBJ databases">
        <title>Genome sequence of bacillus megaterium Q3.</title>
        <authorList>
            <person name="Wang Y."/>
            <person name="Luo K."/>
            <person name="Bai L."/>
            <person name="Luo F."/>
        </authorList>
    </citation>
    <scope>NUCLEOTIDE SEQUENCE [LARGE SCALE GENOMIC DNA]</scope>
    <source>
        <strain evidence="1 2">Q3</strain>
    </source>
</reference>
<dbReference type="Proteomes" id="UP000036410">
    <property type="component" value="Chromosome"/>
</dbReference>
<evidence type="ECO:0008006" key="3">
    <source>
        <dbReference type="Google" id="ProtNLM"/>
    </source>
</evidence>
<organism evidence="1 2">
    <name type="scientific">Priestia megaterium Q3</name>
    <dbReference type="NCBI Taxonomy" id="1452722"/>
    <lineage>
        <taxon>Bacteria</taxon>
        <taxon>Bacillati</taxon>
        <taxon>Bacillota</taxon>
        <taxon>Bacilli</taxon>
        <taxon>Bacillales</taxon>
        <taxon>Bacillaceae</taxon>
        <taxon>Priestia</taxon>
    </lineage>
</organism>
<evidence type="ECO:0000313" key="1">
    <source>
        <dbReference type="EMBL" id="AKP78617.1"/>
    </source>
</evidence>
<dbReference type="EMBL" id="CP010586">
    <property type="protein sequence ID" value="AKP78617.1"/>
    <property type="molecule type" value="Genomic_DNA"/>
</dbReference>
<dbReference type="AlphaFoldDB" id="A0A806TUE8"/>
<protein>
    <recommendedName>
        <fullName evidence="3">DUF1643 domain-containing protein</fullName>
    </recommendedName>
</protein>
<name>A0A806TUE8_PRIMG</name>
<proteinExistence type="predicted"/>
<dbReference type="InterPro" id="IPR012441">
    <property type="entry name" value="DUF1643"/>
</dbReference>
<dbReference type="Pfam" id="PF07799">
    <property type="entry name" value="DUF1643"/>
    <property type="match status" value="1"/>
</dbReference>
<dbReference type="RefSeq" id="WP_049165888.1">
    <property type="nucleotide sequence ID" value="NZ_CP010586.1"/>
</dbReference>
<gene>
    <name evidence="1" type="ORF">AS52_03656</name>
</gene>
<sequence>MKKPKVFGAFYKMDDKIMRTQTYLQWGTSKKSIGAVIMSNPGSSQLKSTQEWNSFLTSNQDRIVGELSIDPTMKQLNRVINGIYINKEDFEGRLYIYNLFPLRNPNVDFSRKEFSLIEDKILKENELIIEECFSQGHPWFLLAWGCNHPQRLKSSMKQWNKALTKYNAVIFGKRGRTEWDYYHPSPPLQQAKDVYCEDIQLIYQSMFKQSKKTKDKLKVSKTFYIPSKGPEDWKDLLVNGEKQFKTGYSAKTLDIVGAHKMIFLLM</sequence>
<accession>A0A806TUE8</accession>